<dbReference type="Gene3D" id="1.20.1740.10">
    <property type="entry name" value="Amino acid/polyamine transporter I"/>
    <property type="match status" value="1"/>
</dbReference>
<feature type="transmembrane region" description="Helical" evidence="8">
    <location>
        <begin position="83"/>
        <end position="102"/>
    </location>
</feature>
<evidence type="ECO:0000256" key="5">
    <source>
        <dbReference type="ARBA" id="ARBA00022692"/>
    </source>
</evidence>
<evidence type="ECO:0000256" key="3">
    <source>
        <dbReference type="ARBA" id="ARBA00022448"/>
    </source>
</evidence>
<feature type="transmembrane region" description="Helical" evidence="8">
    <location>
        <begin position="41"/>
        <end position="62"/>
    </location>
</feature>
<evidence type="ECO:0000256" key="6">
    <source>
        <dbReference type="ARBA" id="ARBA00022989"/>
    </source>
</evidence>
<dbReference type="PANTHER" id="PTHR34975:SF2">
    <property type="entry name" value="SPORE GERMINATION PROTEIN A2"/>
    <property type="match status" value="1"/>
</dbReference>
<evidence type="ECO:0000256" key="7">
    <source>
        <dbReference type="ARBA" id="ARBA00023136"/>
    </source>
</evidence>
<comment type="caution">
    <text evidence="9">The sequence shown here is derived from an EMBL/GenBank/DDBJ whole genome shotgun (WGS) entry which is preliminary data.</text>
</comment>
<dbReference type="EMBL" id="QFGA01000003">
    <property type="protein sequence ID" value="TEB05088.1"/>
    <property type="molecule type" value="Genomic_DNA"/>
</dbReference>
<dbReference type="InterPro" id="IPR004761">
    <property type="entry name" value="Spore_GerAB"/>
</dbReference>
<keyword evidence="5 8" id="KW-0812">Transmembrane</keyword>
<feature type="transmembrane region" description="Helical" evidence="8">
    <location>
        <begin position="306"/>
        <end position="322"/>
    </location>
</feature>
<dbReference type="RefSeq" id="WP_190259329.1">
    <property type="nucleotide sequence ID" value="NZ_QFGA01000003.1"/>
</dbReference>
<feature type="transmembrane region" description="Helical" evidence="8">
    <location>
        <begin position="148"/>
        <end position="167"/>
    </location>
</feature>
<keyword evidence="7 8" id="KW-0472">Membrane</keyword>
<comment type="subcellular location">
    <subcellularLocation>
        <location evidence="1">Membrane</location>
        <topology evidence="1">Multi-pass membrane protein</topology>
    </subcellularLocation>
</comment>
<dbReference type="Proteomes" id="UP000298324">
    <property type="component" value="Unassembled WGS sequence"/>
</dbReference>
<proteinExistence type="inferred from homology"/>
<protein>
    <submittedName>
        <fullName evidence="9">Spore germination protein YndE</fullName>
    </submittedName>
</protein>
<gene>
    <name evidence="9" type="primary">yndE_6</name>
    <name evidence="9" type="ORF">Psch_03851</name>
</gene>
<evidence type="ECO:0000256" key="8">
    <source>
        <dbReference type="SAM" id="Phobius"/>
    </source>
</evidence>
<feature type="transmembrane region" description="Helical" evidence="8">
    <location>
        <begin position="108"/>
        <end position="136"/>
    </location>
</feature>
<evidence type="ECO:0000256" key="2">
    <source>
        <dbReference type="ARBA" id="ARBA00007998"/>
    </source>
</evidence>
<feature type="transmembrane region" description="Helical" evidence="8">
    <location>
        <begin position="222"/>
        <end position="242"/>
    </location>
</feature>
<dbReference type="GO" id="GO:0016020">
    <property type="term" value="C:membrane"/>
    <property type="evidence" value="ECO:0007669"/>
    <property type="project" value="UniProtKB-SubCell"/>
</dbReference>
<feature type="transmembrane region" description="Helical" evidence="8">
    <location>
        <begin position="334"/>
        <end position="354"/>
    </location>
</feature>
<reference evidence="9 10" key="1">
    <citation type="journal article" date="2018" name="Environ. Microbiol.">
        <title>Novel energy conservation strategies and behaviour of Pelotomaculum schinkii driving syntrophic propionate catabolism.</title>
        <authorList>
            <person name="Hidalgo-Ahumada C.A.P."/>
            <person name="Nobu M.K."/>
            <person name="Narihiro T."/>
            <person name="Tamaki H."/>
            <person name="Liu W.T."/>
            <person name="Kamagata Y."/>
            <person name="Stams A.J.M."/>
            <person name="Imachi H."/>
            <person name="Sousa D.Z."/>
        </authorList>
    </citation>
    <scope>NUCLEOTIDE SEQUENCE [LARGE SCALE GENOMIC DNA]</scope>
    <source>
        <strain evidence="9 10">HH</strain>
    </source>
</reference>
<keyword evidence="6 8" id="KW-1133">Transmembrane helix</keyword>
<evidence type="ECO:0000313" key="9">
    <source>
        <dbReference type="EMBL" id="TEB05088.1"/>
    </source>
</evidence>
<dbReference type="NCBIfam" id="TIGR00912">
    <property type="entry name" value="2A0309"/>
    <property type="match status" value="1"/>
</dbReference>
<feature type="transmembrane region" description="Helical" evidence="8">
    <location>
        <begin position="187"/>
        <end position="210"/>
    </location>
</feature>
<keyword evidence="10" id="KW-1185">Reference proteome</keyword>
<dbReference type="GO" id="GO:0009847">
    <property type="term" value="P:spore germination"/>
    <property type="evidence" value="ECO:0007669"/>
    <property type="project" value="InterPro"/>
</dbReference>
<dbReference type="PANTHER" id="PTHR34975">
    <property type="entry name" value="SPORE GERMINATION PROTEIN A2"/>
    <property type="match status" value="1"/>
</dbReference>
<evidence type="ECO:0000256" key="4">
    <source>
        <dbReference type="ARBA" id="ARBA00022544"/>
    </source>
</evidence>
<dbReference type="Pfam" id="PF03845">
    <property type="entry name" value="Spore_permease"/>
    <property type="match status" value="1"/>
</dbReference>
<organism evidence="9 10">
    <name type="scientific">Pelotomaculum schinkii</name>
    <dbReference type="NCBI Taxonomy" id="78350"/>
    <lineage>
        <taxon>Bacteria</taxon>
        <taxon>Bacillati</taxon>
        <taxon>Bacillota</taxon>
        <taxon>Clostridia</taxon>
        <taxon>Eubacteriales</taxon>
        <taxon>Desulfotomaculaceae</taxon>
        <taxon>Pelotomaculum</taxon>
    </lineage>
</organism>
<keyword evidence="4" id="KW-0309">Germination</keyword>
<dbReference type="AlphaFoldDB" id="A0A4Y7R7Z0"/>
<name>A0A4Y7R7Z0_9FIRM</name>
<evidence type="ECO:0000256" key="1">
    <source>
        <dbReference type="ARBA" id="ARBA00004141"/>
    </source>
</evidence>
<accession>A0A4Y7R7Z0</accession>
<feature type="transmembrane region" description="Helical" evidence="8">
    <location>
        <begin position="12"/>
        <end position="29"/>
    </location>
</feature>
<sequence>MVKSGSFGPAEAIILLAISNIARIFLPFPRLLTEIGASAAWMTPLGGLVAALVGFYVMYLVLRKNPGQSIIEITEQAFGPVAGVLLNLVTVGFFIAVGALFAREFSEALIIAALPSVPISIISIAYLGMGVLGAYLGLEALARTARLSYPYIFGGILLLLLALIPQWDTGGLFPFFGHGPLKVFGLGTFSTAGVTEIIFAAVIIQSLGGVERFRLIGYRSMLLGFASLIIILLVVNLTFHWATMAENTLPFYRLARNIYIGRFLQRVESVFVIIWSVVAFIKIAVTLYGGAVALTQTLKLPDYRPLLWPLIIIMFILSILPPDLPTVVKLDADWLRPYALVPNYLVPLMILAALRLRRRGPREEG</sequence>
<feature type="transmembrane region" description="Helical" evidence="8">
    <location>
        <begin position="272"/>
        <end position="294"/>
    </location>
</feature>
<evidence type="ECO:0000313" key="10">
    <source>
        <dbReference type="Proteomes" id="UP000298324"/>
    </source>
</evidence>
<comment type="similarity">
    <text evidence="2">Belongs to the amino acid-polyamine-organocation (APC) superfamily. Spore germination protein (SGP) (TC 2.A.3.9) family.</text>
</comment>
<keyword evidence="3" id="KW-0813">Transport</keyword>